<reference evidence="2" key="1">
    <citation type="submission" date="2023-08" db="EMBL/GenBank/DDBJ databases">
        <authorList>
            <person name="Alioto T."/>
            <person name="Alioto T."/>
            <person name="Gomez Garrido J."/>
        </authorList>
    </citation>
    <scope>NUCLEOTIDE SEQUENCE</scope>
</reference>
<protein>
    <submittedName>
        <fullName evidence="2">Uncharacterized protein</fullName>
    </submittedName>
</protein>
<dbReference type="Proteomes" id="UP001178508">
    <property type="component" value="Chromosome 20"/>
</dbReference>
<dbReference type="EMBL" id="OY660883">
    <property type="protein sequence ID" value="CAJ1081504.1"/>
    <property type="molecule type" value="Genomic_DNA"/>
</dbReference>
<feature type="compositionally biased region" description="Basic residues" evidence="1">
    <location>
        <begin position="74"/>
        <end position="85"/>
    </location>
</feature>
<feature type="region of interest" description="Disordered" evidence="1">
    <location>
        <begin position="29"/>
        <end position="153"/>
    </location>
</feature>
<proteinExistence type="predicted"/>
<feature type="compositionally biased region" description="Basic residues" evidence="1">
    <location>
        <begin position="117"/>
        <end position="128"/>
    </location>
</feature>
<accession>A0AAV1H9Q1</accession>
<sequence>MVRFKVFGVRVKRDHAATWKRAPHLLHFKPPTTELRPADGTAPQQTFPRTADLPFPPAEDPGHSDAAPPALQAAHHRASTRRRHRAPADLPADRRSPFSPAEDPGHSDAAPPALQAAHHRASTRRRHRAPADLPADRRSPFSPRRGPGTHHRRLHNRWTAPTISAAAAAGRLDFFFPPPPPDFRLLEKRHLTSETT</sequence>
<evidence type="ECO:0000256" key="1">
    <source>
        <dbReference type="SAM" id="MobiDB-lite"/>
    </source>
</evidence>
<gene>
    <name evidence="2" type="ORF">XNOV1_A010715</name>
</gene>
<evidence type="ECO:0000313" key="2">
    <source>
        <dbReference type="EMBL" id="CAJ1081504.1"/>
    </source>
</evidence>
<evidence type="ECO:0000313" key="3">
    <source>
        <dbReference type="Proteomes" id="UP001178508"/>
    </source>
</evidence>
<name>A0AAV1H9Q1_XYRNO</name>
<organism evidence="2 3">
    <name type="scientific">Xyrichtys novacula</name>
    <name type="common">Pearly razorfish</name>
    <name type="synonym">Hemipteronotus novacula</name>
    <dbReference type="NCBI Taxonomy" id="13765"/>
    <lineage>
        <taxon>Eukaryota</taxon>
        <taxon>Metazoa</taxon>
        <taxon>Chordata</taxon>
        <taxon>Craniata</taxon>
        <taxon>Vertebrata</taxon>
        <taxon>Euteleostomi</taxon>
        <taxon>Actinopterygii</taxon>
        <taxon>Neopterygii</taxon>
        <taxon>Teleostei</taxon>
        <taxon>Neoteleostei</taxon>
        <taxon>Acanthomorphata</taxon>
        <taxon>Eupercaria</taxon>
        <taxon>Labriformes</taxon>
        <taxon>Labridae</taxon>
        <taxon>Xyrichtys</taxon>
    </lineage>
</organism>
<dbReference type="AlphaFoldDB" id="A0AAV1H9Q1"/>
<keyword evidence="3" id="KW-1185">Reference proteome</keyword>